<organism evidence="8">
    <name type="scientific">Brassica cretica</name>
    <name type="common">Mustard</name>
    <dbReference type="NCBI Taxonomy" id="69181"/>
    <lineage>
        <taxon>Eukaryota</taxon>
        <taxon>Viridiplantae</taxon>
        <taxon>Streptophyta</taxon>
        <taxon>Embryophyta</taxon>
        <taxon>Tracheophyta</taxon>
        <taxon>Spermatophyta</taxon>
        <taxon>Magnoliopsida</taxon>
        <taxon>eudicotyledons</taxon>
        <taxon>Gunneridae</taxon>
        <taxon>Pentapetalae</taxon>
        <taxon>rosids</taxon>
        <taxon>malvids</taxon>
        <taxon>Brassicales</taxon>
        <taxon>Brassicaceae</taxon>
        <taxon>Brassiceae</taxon>
        <taxon>Brassica</taxon>
    </lineage>
</organism>
<comment type="caution">
    <text evidence="8">The sequence shown here is derived from an EMBL/GenBank/DDBJ whole genome shotgun (WGS) entry which is preliminary data.</text>
</comment>
<comment type="subcellular location">
    <subcellularLocation>
        <location evidence="1">Membrane</location>
        <topology evidence="1">Single-pass type I membrane protein</topology>
    </subcellularLocation>
</comment>
<dbReference type="InterPro" id="IPR001611">
    <property type="entry name" value="Leu-rich_rpt"/>
</dbReference>
<evidence type="ECO:0000256" key="7">
    <source>
        <dbReference type="ARBA" id="ARBA00023180"/>
    </source>
</evidence>
<evidence type="ECO:0008006" key="9">
    <source>
        <dbReference type="Google" id="ProtNLM"/>
    </source>
</evidence>
<keyword evidence="5" id="KW-0472">Membrane</keyword>
<dbReference type="SUPFAM" id="SSF52058">
    <property type="entry name" value="L domain-like"/>
    <property type="match status" value="1"/>
</dbReference>
<dbReference type="Pfam" id="PF13855">
    <property type="entry name" value="LRR_8"/>
    <property type="match status" value="1"/>
</dbReference>
<dbReference type="EMBL" id="QGKY02000246">
    <property type="protein sequence ID" value="KAF2586922.1"/>
    <property type="molecule type" value="Genomic_DNA"/>
</dbReference>
<proteinExistence type="predicted"/>
<accession>A0A8S9JY80</accession>
<dbReference type="InterPro" id="IPR032675">
    <property type="entry name" value="LRR_dom_sf"/>
</dbReference>
<dbReference type="PANTHER" id="PTHR48061">
    <property type="entry name" value="LEUCINE-RICH REPEAT RECEPTOR PROTEIN KINASE EMS1-LIKE-RELATED"/>
    <property type="match status" value="1"/>
</dbReference>
<dbReference type="AlphaFoldDB" id="A0A8S9JY80"/>
<dbReference type="PANTHER" id="PTHR48061:SF46">
    <property type="entry name" value="LEUCINE-RICH REPEAT-CONTAINING N-TERMINAL PLANT-TYPE DOMAIN-CONTAINING PROTEIN"/>
    <property type="match status" value="1"/>
</dbReference>
<dbReference type="InterPro" id="IPR046956">
    <property type="entry name" value="RLP23-like"/>
</dbReference>
<evidence type="ECO:0000256" key="2">
    <source>
        <dbReference type="ARBA" id="ARBA00022692"/>
    </source>
</evidence>
<reference evidence="8" key="1">
    <citation type="submission" date="2019-12" db="EMBL/GenBank/DDBJ databases">
        <title>Genome sequencing and annotation of Brassica cretica.</title>
        <authorList>
            <person name="Studholme D.J."/>
            <person name="Sarris P.F."/>
        </authorList>
    </citation>
    <scope>NUCLEOTIDE SEQUENCE</scope>
    <source>
        <strain evidence="8">PFS-102/07</strain>
        <tissue evidence="8">Leaf</tissue>
    </source>
</reference>
<evidence type="ECO:0000256" key="1">
    <source>
        <dbReference type="ARBA" id="ARBA00004479"/>
    </source>
</evidence>
<keyword evidence="6" id="KW-0675">Receptor</keyword>
<evidence type="ECO:0000313" key="8">
    <source>
        <dbReference type="EMBL" id="KAF2586922.1"/>
    </source>
</evidence>
<keyword evidence="7" id="KW-0325">Glycoprotein</keyword>
<evidence type="ECO:0000256" key="6">
    <source>
        <dbReference type="ARBA" id="ARBA00023170"/>
    </source>
</evidence>
<sequence length="80" mass="8751">MFASSNNFTGEIPRSLCGGKSSPAIIDLSNNNFHGSIPQCLGTNMSYLTDLNLHNNSLSGSLPYMFMHAYKLRSIDVSHN</sequence>
<evidence type="ECO:0000256" key="3">
    <source>
        <dbReference type="ARBA" id="ARBA00022729"/>
    </source>
</evidence>
<protein>
    <recommendedName>
        <fullName evidence="9">Leucine-rich repeat-containing N-terminal plant-type domain-containing protein</fullName>
    </recommendedName>
</protein>
<evidence type="ECO:0000256" key="4">
    <source>
        <dbReference type="ARBA" id="ARBA00022989"/>
    </source>
</evidence>
<dbReference type="Gene3D" id="3.80.10.10">
    <property type="entry name" value="Ribonuclease Inhibitor"/>
    <property type="match status" value="1"/>
</dbReference>
<gene>
    <name evidence="8" type="ORF">F2Q70_00037075</name>
</gene>
<dbReference type="GO" id="GO:0016020">
    <property type="term" value="C:membrane"/>
    <property type="evidence" value="ECO:0007669"/>
    <property type="project" value="UniProtKB-SubCell"/>
</dbReference>
<keyword evidence="3" id="KW-0732">Signal</keyword>
<evidence type="ECO:0000256" key="5">
    <source>
        <dbReference type="ARBA" id="ARBA00023136"/>
    </source>
</evidence>
<keyword evidence="2" id="KW-0812">Transmembrane</keyword>
<keyword evidence="4" id="KW-1133">Transmembrane helix</keyword>
<name>A0A8S9JY80_BRACR</name>